<dbReference type="GO" id="GO:0003677">
    <property type="term" value="F:DNA binding"/>
    <property type="evidence" value="ECO:0007669"/>
    <property type="project" value="InterPro"/>
</dbReference>
<dbReference type="OrthoDB" id="3788906at2"/>
<dbReference type="InterPro" id="IPR010093">
    <property type="entry name" value="SinI_DNA-bd"/>
</dbReference>
<dbReference type="InterPro" id="IPR009061">
    <property type="entry name" value="DNA-bd_dom_put_sf"/>
</dbReference>
<evidence type="ECO:0000259" key="1">
    <source>
        <dbReference type="Pfam" id="PF12728"/>
    </source>
</evidence>
<evidence type="ECO:0000313" key="2">
    <source>
        <dbReference type="EMBL" id="RKQ90471.1"/>
    </source>
</evidence>
<feature type="domain" description="Helix-turn-helix" evidence="1">
    <location>
        <begin position="16"/>
        <end position="65"/>
    </location>
</feature>
<dbReference type="SUPFAM" id="SSF46955">
    <property type="entry name" value="Putative DNA-binding domain"/>
    <property type="match status" value="1"/>
</dbReference>
<organism evidence="2 3">
    <name type="scientific">Solirubrobacter pauli</name>
    <dbReference type="NCBI Taxonomy" id="166793"/>
    <lineage>
        <taxon>Bacteria</taxon>
        <taxon>Bacillati</taxon>
        <taxon>Actinomycetota</taxon>
        <taxon>Thermoleophilia</taxon>
        <taxon>Solirubrobacterales</taxon>
        <taxon>Solirubrobacteraceae</taxon>
        <taxon>Solirubrobacter</taxon>
    </lineage>
</organism>
<evidence type="ECO:0000313" key="3">
    <source>
        <dbReference type="Proteomes" id="UP000278962"/>
    </source>
</evidence>
<name>A0A660LCQ6_9ACTN</name>
<dbReference type="NCBIfam" id="TIGR01764">
    <property type="entry name" value="excise"/>
    <property type="match status" value="1"/>
</dbReference>
<sequence length="67" mass="7418">MSNLTSLPALPLDQPLLNANDAAGLLAVRPSWIYEAVRSGQLPCLRIGRHIRFTRAMLEAWLAEQCS</sequence>
<keyword evidence="3" id="KW-1185">Reference proteome</keyword>
<protein>
    <submittedName>
        <fullName evidence="2">Excisionase family DNA binding protein</fullName>
    </submittedName>
</protein>
<reference evidence="2 3" key="1">
    <citation type="submission" date="2018-10" db="EMBL/GenBank/DDBJ databases">
        <title>Genomic Encyclopedia of Archaeal and Bacterial Type Strains, Phase II (KMG-II): from individual species to whole genera.</title>
        <authorList>
            <person name="Goeker M."/>
        </authorList>
    </citation>
    <scope>NUCLEOTIDE SEQUENCE [LARGE SCALE GENOMIC DNA]</scope>
    <source>
        <strain evidence="2 3">DSM 14954</strain>
    </source>
</reference>
<dbReference type="EMBL" id="RBIL01000001">
    <property type="protein sequence ID" value="RKQ90471.1"/>
    <property type="molecule type" value="Genomic_DNA"/>
</dbReference>
<dbReference type="Pfam" id="PF12728">
    <property type="entry name" value="HTH_17"/>
    <property type="match status" value="1"/>
</dbReference>
<dbReference type="AlphaFoldDB" id="A0A660LCQ6"/>
<dbReference type="Proteomes" id="UP000278962">
    <property type="component" value="Unassembled WGS sequence"/>
</dbReference>
<dbReference type="RefSeq" id="WP_147447551.1">
    <property type="nucleotide sequence ID" value="NZ_RBIL01000001.1"/>
</dbReference>
<comment type="caution">
    <text evidence="2">The sequence shown here is derived from an EMBL/GenBank/DDBJ whole genome shotgun (WGS) entry which is preliminary data.</text>
</comment>
<gene>
    <name evidence="2" type="ORF">C8N24_0275</name>
</gene>
<proteinExistence type="predicted"/>
<dbReference type="InterPro" id="IPR041657">
    <property type="entry name" value="HTH_17"/>
</dbReference>
<accession>A0A660LCQ6</accession>